<keyword evidence="4" id="KW-0802">TPR repeat</keyword>
<dbReference type="eggNOG" id="COG0457">
    <property type="taxonomic scope" value="Bacteria"/>
</dbReference>
<keyword evidence="6" id="KW-1185">Reference proteome</keyword>
<accession>X7EJR1</accession>
<comment type="similarity">
    <text evidence="1">Belongs to the TTC38 family.</text>
</comment>
<evidence type="ECO:0000256" key="2">
    <source>
        <dbReference type="ARBA" id="ARBA00019992"/>
    </source>
</evidence>
<dbReference type="Gene3D" id="1.25.40.10">
    <property type="entry name" value="Tetratricopeptide repeat domain"/>
    <property type="match status" value="1"/>
</dbReference>
<proteinExistence type="inferred from homology"/>
<gene>
    <name evidence="5" type="ORF">OCH239_00455</name>
</gene>
<dbReference type="CDD" id="cd05804">
    <property type="entry name" value="StaR_like"/>
    <property type="match status" value="1"/>
</dbReference>
<dbReference type="AlphaFoldDB" id="X7EJR1"/>
<evidence type="ECO:0000313" key="5">
    <source>
        <dbReference type="EMBL" id="ETX16344.1"/>
    </source>
</evidence>
<dbReference type="PANTHER" id="PTHR16263:SF4">
    <property type="entry name" value="TETRATRICOPEPTIDE REPEAT PROTEIN 38"/>
    <property type="match status" value="1"/>
</dbReference>
<dbReference type="OrthoDB" id="9815900at2"/>
<dbReference type="PATRIC" id="fig|1449350.3.peg.92"/>
<dbReference type="STRING" id="1449350.OCH239_00455"/>
<dbReference type="SUPFAM" id="SSF48452">
    <property type="entry name" value="TPR-like"/>
    <property type="match status" value="1"/>
</dbReference>
<protein>
    <recommendedName>
        <fullName evidence="2">Tetratricopeptide repeat protein 38</fullName>
    </recommendedName>
</protein>
<dbReference type="RefSeq" id="WP_037257021.1">
    <property type="nucleotide sequence ID" value="NZ_JALZ01000001.1"/>
</dbReference>
<dbReference type="InterPro" id="IPR011990">
    <property type="entry name" value="TPR-like_helical_dom_sf"/>
</dbReference>
<evidence type="ECO:0000256" key="1">
    <source>
        <dbReference type="ARBA" id="ARBA00005857"/>
    </source>
</evidence>
<keyword evidence="3" id="KW-0677">Repeat</keyword>
<dbReference type="Proteomes" id="UP000022447">
    <property type="component" value="Unassembled WGS sequence"/>
</dbReference>
<evidence type="ECO:0000256" key="3">
    <source>
        <dbReference type="ARBA" id="ARBA00022737"/>
    </source>
</evidence>
<dbReference type="EMBL" id="JALZ01000001">
    <property type="protein sequence ID" value="ETX16344.1"/>
    <property type="molecule type" value="Genomic_DNA"/>
</dbReference>
<sequence length="453" mass="48670">MQSDICRAETGLDSLEALSAWNAMIAAFLAHGSSTPEHLSRVLDLCPDAALPHATKGLMCLLLGRREMTEAARSAYAAARTAAAQGHEPARARAMTDALGAWLDQQPSGAIFHLEGILALNPADTLALKLSHAIRFVMGDAPGMRRSVERALAAHDAGHPLAGYALGCHAFALEETGDYEAAECTGRLGLERAADDAWGLHAVAHVHDMLHRPADGIALLEANRAAWDHCNNFRFHVWWHKALLHLDRSEHDLVLALYDQKIRVEKTDDYRDIANASSLLMRLELEGVRCGGRWSELADLAEARLSDGCLVFADLHYMLALAGDGRPDAASELVRRMATRADGKTDAGRVIAHPGVAAASGLAAFGEGRYAVAFDQMSRARAHMRTIGGSHAQRDVFERMTVDAGIRAGRFDEVAAILAERTAQRAGRVDAFAASRMRAVAAAGGTSPLYAAQ</sequence>
<dbReference type="PANTHER" id="PTHR16263">
    <property type="entry name" value="TETRATRICOPEPTIDE REPEAT PROTEIN 38"/>
    <property type="match status" value="1"/>
</dbReference>
<name>X7EJR1_9RHOB</name>
<organism evidence="5 6">
    <name type="scientific">Roseivivax halodurans JCM 10272</name>
    <dbReference type="NCBI Taxonomy" id="1449350"/>
    <lineage>
        <taxon>Bacteria</taxon>
        <taxon>Pseudomonadati</taxon>
        <taxon>Pseudomonadota</taxon>
        <taxon>Alphaproteobacteria</taxon>
        <taxon>Rhodobacterales</taxon>
        <taxon>Roseobacteraceae</taxon>
        <taxon>Roseivivax</taxon>
    </lineage>
</organism>
<reference evidence="5 6" key="1">
    <citation type="submission" date="2014-01" db="EMBL/GenBank/DDBJ databases">
        <title>Roseivivax halodurans JCM 10272 Genome Sequencing.</title>
        <authorList>
            <person name="Lai Q."/>
            <person name="Li G."/>
            <person name="Shao Z."/>
        </authorList>
    </citation>
    <scope>NUCLEOTIDE SEQUENCE [LARGE SCALE GENOMIC DNA]</scope>
    <source>
        <strain evidence="5 6">JCM 10272</strain>
    </source>
</reference>
<evidence type="ECO:0000313" key="6">
    <source>
        <dbReference type="Proteomes" id="UP000022447"/>
    </source>
</evidence>
<evidence type="ECO:0000256" key="4">
    <source>
        <dbReference type="ARBA" id="ARBA00022803"/>
    </source>
</evidence>
<comment type="caution">
    <text evidence="5">The sequence shown here is derived from an EMBL/GenBank/DDBJ whole genome shotgun (WGS) entry which is preliminary data.</text>
</comment>
<dbReference type="InterPro" id="IPR033891">
    <property type="entry name" value="TTC38"/>
</dbReference>